<dbReference type="EMBL" id="CAFBRV010000103">
    <property type="protein sequence ID" value="CAB5119493.1"/>
    <property type="molecule type" value="Genomic_DNA"/>
</dbReference>
<dbReference type="InterPro" id="IPR000304">
    <property type="entry name" value="Pyrroline-COOH_reductase"/>
</dbReference>
<feature type="domain" description="Pyrroline-5-carboxylate reductase catalytic N-terminal" evidence="5">
    <location>
        <begin position="7"/>
        <end position="99"/>
    </location>
</feature>
<dbReference type="InterPro" id="IPR028939">
    <property type="entry name" value="P5C_Rdtase_cat_N"/>
</dbReference>
<feature type="domain" description="Pyrroline-5-carboxylate reductase dimerisation" evidence="6">
    <location>
        <begin position="162"/>
        <end position="266"/>
    </location>
</feature>
<dbReference type="InterPro" id="IPR053790">
    <property type="entry name" value="P5CR-like_CS"/>
</dbReference>
<organism evidence="7">
    <name type="scientific">freshwater metagenome</name>
    <dbReference type="NCBI Taxonomy" id="449393"/>
    <lineage>
        <taxon>unclassified sequences</taxon>
        <taxon>metagenomes</taxon>
        <taxon>ecological metagenomes</taxon>
    </lineage>
</organism>
<name>A0A6J7VX81_9ZZZZ</name>
<dbReference type="PROSITE" id="PS00521">
    <property type="entry name" value="P5CR"/>
    <property type="match status" value="1"/>
</dbReference>
<dbReference type="Gene3D" id="3.40.50.720">
    <property type="entry name" value="NAD(P)-binding Rossmann-like Domain"/>
    <property type="match status" value="1"/>
</dbReference>
<dbReference type="FunFam" id="1.10.3730.10:FF:000001">
    <property type="entry name" value="Pyrroline-5-carboxylate reductase"/>
    <property type="match status" value="1"/>
</dbReference>
<dbReference type="NCBIfam" id="TIGR00112">
    <property type="entry name" value="proC"/>
    <property type="match status" value="1"/>
</dbReference>
<dbReference type="InterPro" id="IPR036291">
    <property type="entry name" value="NAD(P)-bd_dom_sf"/>
</dbReference>
<gene>
    <name evidence="7" type="ORF">UFOPK4410_00958</name>
</gene>
<keyword evidence="4" id="KW-1133">Transmembrane helix</keyword>
<proteinExistence type="inferred from homology"/>
<keyword evidence="3" id="KW-0560">Oxidoreductase</keyword>
<dbReference type="InterPro" id="IPR029036">
    <property type="entry name" value="P5CR_dimer"/>
</dbReference>
<dbReference type="PANTHER" id="PTHR11645:SF0">
    <property type="entry name" value="PYRROLINE-5-CARBOXYLATE REDUCTASE 3"/>
    <property type="match status" value="1"/>
</dbReference>
<dbReference type="AlphaFoldDB" id="A0A6J7VX81"/>
<reference evidence="7" key="1">
    <citation type="submission" date="2020-05" db="EMBL/GenBank/DDBJ databases">
        <authorList>
            <person name="Chiriac C."/>
            <person name="Salcher M."/>
            <person name="Ghai R."/>
            <person name="Kavagutti S V."/>
        </authorList>
    </citation>
    <scope>NUCLEOTIDE SEQUENCE</scope>
</reference>
<dbReference type="HAMAP" id="MF_01925">
    <property type="entry name" value="P5C_reductase"/>
    <property type="match status" value="1"/>
</dbReference>
<evidence type="ECO:0000313" key="7">
    <source>
        <dbReference type="EMBL" id="CAB5119493.1"/>
    </source>
</evidence>
<dbReference type="SUPFAM" id="SSF48179">
    <property type="entry name" value="6-phosphogluconate dehydrogenase C-terminal domain-like"/>
    <property type="match status" value="1"/>
</dbReference>
<keyword evidence="2" id="KW-0521">NADP</keyword>
<comment type="similarity">
    <text evidence="1">Belongs to the pyrroline-5-carboxylate reductase family.</text>
</comment>
<dbReference type="Gene3D" id="1.10.3730.10">
    <property type="entry name" value="ProC C-terminal domain-like"/>
    <property type="match status" value="1"/>
</dbReference>
<dbReference type="GO" id="GO:0055129">
    <property type="term" value="P:L-proline biosynthetic process"/>
    <property type="evidence" value="ECO:0007669"/>
    <property type="project" value="TreeGrafter"/>
</dbReference>
<dbReference type="PIRSF" id="PIRSF000193">
    <property type="entry name" value="Pyrrol-5-carb_rd"/>
    <property type="match status" value="1"/>
</dbReference>
<dbReference type="GO" id="GO:0004735">
    <property type="term" value="F:pyrroline-5-carboxylate reductase activity"/>
    <property type="evidence" value="ECO:0007669"/>
    <property type="project" value="InterPro"/>
</dbReference>
<evidence type="ECO:0000259" key="6">
    <source>
        <dbReference type="Pfam" id="PF14748"/>
    </source>
</evidence>
<dbReference type="InterPro" id="IPR008927">
    <property type="entry name" value="6-PGluconate_DH-like_C_sf"/>
</dbReference>
<evidence type="ECO:0000256" key="4">
    <source>
        <dbReference type="SAM" id="Phobius"/>
    </source>
</evidence>
<dbReference type="SUPFAM" id="SSF51735">
    <property type="entry name" value="NAD(P)-binding Rossmann-fold domains"/>
    <property type="match status" value="1"/>
</dbReference>
<feature type="transmembrane region" description="Helical" evidence="4">
    <location>
        <begin position="7"/>
        <end position="28"/>
    </location>
</feature>
<keyword evidence="4" id="KW-0812">Transmembrane</keyword>
<protein>
    <submittedName>
        <fullName evidence="7">Unannotated protein</fullName>
    </submittedName>
</protein>
<evidence type="ECO:0000256" key="1">
    <source>
        <dbReference type="ARBA" id="ARBA00005525"/>
    </source>
</evidence>
<evidence type="ECO:0000259" key="5">
    <source>
        <dbReference type="Pfam" id="PF03807"/>
    </source>
</evidence>
<evidence type="ECO:0000256" key="2">
    <source>
        <dbReference type="ARBA" id="ARBA00022857"/>
    </source>
</evidence>
<keyword evidence="4" id="KW-0472">Membrane</keyword>
<dbReference type="Pfam" id="PF14748">
    <property type="entry name" value="P5CR_dimer"/>
    <property type="match status" value="1"/>
</dbReference>
<dbReference type="PANTHER" id="PTHR11645">
    <property type="entry name" value="PYRROLINE-5-CARBOXYLATE REDUCTASE"/>
    <property type="match status" value="1"/>
</dbReference>
<sequence>MTKSISVGVIGAGVMGEAIIAALISYGVSPEVITISEKRKDRSDELVNRYGINVSEVEENVSTAQVLLLVVKPQDMAGVLADIKDCLNSNTLIVSFAAGKKISFIADALGTENSIVRVMPNTATLVGAGMAAISSGQGVTAEQSAFVTGFLAATGRVVEVPEELQDAVTATSGSGPAYFFRFVEAMVDGAKELGLSHEVATLLTVQTMVGAAKLLEESGKSASTLRENVTSPNGTTAAALASFDSDHISTIVAAAMKAARDRSQELA</sequence>
<evidence type="ECO:0000256" key="3">
    <source>
        <dbReference type="ARBA" id="ARBA00023002"/>
    </source>
</evidence>
<accession>A0A6J7VX81</accession>
<dbReference type="Pfam" id="PF03807">
    <property type="entry name" value="F420_oxidored"/>
    <property type="match status" value="1"/>
</dbReference>